<organism evidence="2 3">
    <name type="scientific">Mucor saturninus</name>
    <dbReference type="NCBI Taxonomy" id="64648"/>
    <lineage>
        <taxon>Eukaryota</taxon>
        <taxon>Fungi</taxon>
        <taxon>Fungi incertae sedis</taxon>
        <taxon>Mucoromycota</taxon>
        <taxon>Mucoromycotina</taxon>
        <taxon>Mucoromycetes</taxon>
        <taxon>Mucorales</taxon>
        <taxon>Mucorineae</taxon>
        <taxon>Mucoraceae</taxon>
        <taxon>Mucor</taxon>
    </lineage>
</organism>
<name>A0A8H7QNR7_9FUNG</name>
<gene>
    <name evidence="2" type="ORF">INT47_005602</name>
</gene>
<protein>
    <submittedName>
        <fullName evidence="2">Uncharacterized protein</fullName>
    </submittedName>
</protein>
<comment type="caution">
    <text evidence="2">The sequence shown here is derived from an EMBL/GenBank/DDBJ whole genome shotgun (WGS) entry which is preliminary data.</text>
</comment>
<evidence type="ECO:0000256" key="1">
    <source>
        <dbReference type="SAM" id="Coils"/>
    </source>
</evidence>
<feature type="coiled-coil region" evidence="1">
    <location>
        <begin position="97"/>
        <end position="144"/>
    </location>
</feature>
<reference evidence="2" key="1">
    <citation type="submission" date="2020-12" db="EMBL/GenBank/DDBJ databases">
        <title>Metabolic potential, ecology and presence of endohyphal bacteria is reflected in genomic diversity of Mucoromycotina.</title>
        <authorList>
            <person name="Muszewska A."/>
            <person name="Okrasinska A."/>
            <person name="Steczkiewicz K."/>
            <person name="Drgas O."/>
            <person name="Orlowska M."/>
            <person name="Perlinska-Lenart U."/>
            <person name="Aleksandrzak-Piekarczyk T."/>
            <person name="Szatraj K."/>
            <person name="Zielenkiewicz U."/>
            <person name="Pilsyk S."/>
            <person name="Malc E."/>
            <person name="Mieczkowski P."/>
            <person name="Kruszewska J.S."/>
            <person name="Biernat P."/>
            <person name="Pawlowska J."/>
        </authorList>
    </citation>
    <scope>NUCLEOTIDE SEQUENCE</scope>
    <source>
        <strain evidence="2">WA0000017839</strain>
    </source>
</reference>
<keyword evidence="3" id="KW-1185">Reference proteome</keyword>
<accession>A0A8H7QNR7</accession>
<dbReference type="OrthoDB" id="2448606at2759"/>
<dbReference type="AlphaFoldDB" id="A0A8H7QNR7"/>
<sequence>MMLFSLHSRFVPPAIMPPKNKFVEYLANTTPENFSLVSFIKHFAFKDKLSANAAFIAMVNAIWTQPQHDQKLIDFSQNQIANQFAILKSKEVISYWVQEDQKSIDIIQAEVEQKQQKLNALEALEKINKLVKEKEEALQNEKKRSIVTVREQVEEKTCVNKPKKMHNQRTVDQETELTAIAEIQPVKKEAIESDIKQSLASAPPCLPSLIDDLGMTSFLASLRPVPGSKKWTYENRDMVKAWTIFKAKCAGATIDRGISIKDDIQSLLALSHIFYIKSSDNSQIMNDYFQGPNKLFGIRQDVRSKIGLEHQYTFQGSAQLDVIKTIENLLKKNTGKRKIAASEVLNIAVNLPEDEYLILSELVSMINYLPRRPVTNVADQHCITEYANPILRPIFENVNAKRKLKWIKKDTLQQVDIQAQVHLLSSQSDTSPLSIGKVTHLTGDTRHDKLKISADLIQLAIDSKKNIDAYSESSIRDVTFFHVVGFKVTIYIMSLLHEGLYAMLDIAEINIPQSIEDLVPFVNNLEASITASRVFKHCSSKENKDIVCKDYFRPTLSTRKFDQLVKPLPSPTKRTF</sequence>
<evidence type="ECO:0000313" key="2">
    <source>
        <dbReference type="EMBL" id="KAG2194926.1"/>
    </source>
</evidence>
<dbReference type="Proteomes" id="UP000603453">
    <property type="component" value="Unassembled WGS sequence"/>
</dbReference>
<evidence type="ECO:0000313" key="3">
    <source>
        <dbReference type="Proteomes" id="UP000603453"/>
    </source>
</evidence>
<keyword evidence="1" id="KW-0175">Coiled coil</keyword>
<dbReference type="EMBL" id="JAEPRD010000183">
    <property type="protein sequence ID" value="KAG2194926.1"/>
    <property type="molecule type" value="Genomic_DNA"/>
</dbReference>
<proteinExistence type="predicted"/>